<evidence type="ECO:0000256" key="1">
    <source>
        <dbReference type="ARBA" id="ARBA00023015"/>
    </source>
</evidence>
<dbReference type="InterPro" id="IPR000524">
    <property type="entry name" value="Tscrpt_reg_HTH_GntR"/>
</dbReference>
<dbReference type="HOGENOM" id="CLU_063236_8_1_11"/>
<dbReference type="SUPFAM" id="SSF46785">
    <property type="entry name" value="Winged helix' DNA-binding domain"/>
    <property type="match status" value="1"/>
</dbReference>
<dbReference type="Proteomes" id="UP000002484">
    <property type="component" value="Chromosome"/>
</dbReference>
<sequence length="249" mass="27411">MPRQPAKATQLADALALQIENGTLKPGTWLPSWANLAAQHGVVISTVRRALAMLADRDLIELVPGRGAIVGPSAGMTRQASDVTRQEGAWRGFLLSVVEAGAEPFTDTVIRDTGATAEIASWLAVPIGTTVVERDRTQGQMVDGQREPLQIATTWFSPQITGELPILRQLSTGPGGMYSRMTDAGHVLRWEDTVTERVATSDERSRLGLSRGAHVLLIWRRCYNQDQRILEATRRAIRSDRSPVVYRYE</sequence>
<evidence type="ECO:0000256" key="3">
    <source>
        <dbReference type="ARBA" id="ARBA00023163"/>
    </source>
</evidence>
<dbReference type="Gene3D" id="3.40.1410.10">
    <property type="entry name" value="Chorismate lyase-like"/>
    <property type="match status" value="1"/>
</dbReference>
<evidence type="ECO:0000259" key="4">
    <source>
        <dbReference type="PROSITE" id="PS50949"/>
    </source>
</evidence>
<protein>
    <submittedName>
        <fullName evidence="5">Transcriptional regulator, GntR family</fullName>
    </submittedName>
</protein>
<dbReference type="KEGG" id="fri:FraEuI1c_4632"/>
<reference evidence="5 6" key="1">
    <citation type="submission" date="2010-10" db="EMBL/GenBank/DDBJ databases">
        <title>Complete sequence of Frankia sp. EuI1c.</title>
        <authorList>
            <consortium name="US DOE Joint Genome Institute"/>
            <person name="Lucas S."/>
            <person name="Copeland A."/>
            <person name="Lapidus A."/>
            <person name="Cheng J.-F."/>
            <person name="Bruce D."/>
            <person name="Goodwin L."/>
            <person name="Pitluck S."/>
            <person name="Chertkov O."/>
            <person name="Detter J.C."/>
            <person name="Han C."/>
            <person name="Tapia R."/>
            <person name="Land M."/>
            <person name="Hauser L."/>
            <person name="Jeffries C."/>
            <person name="Kyrpides N."/>
            <person name="Ivanova N."/>
            <person name="Mikhailova N."/>
            <person name="Beauchemin N."/>
            <person name="Sen A."/>
            <person name="Sur S.A."/>
            <person name="Gtari M."/>
            <person name="Wall L."/>
            <person name="Tisa L."/>
            <person name="Woyke T."/>
        </authorList>
    </citation>
    <scope>NUCLEOTIDE SEQUENCE [LARGE SCALE GENOMIC DNA]</scope>
    <source>
        <strain evidence="6">DSM 45817 / CECT 9037 / EuI1c</strain>
    </source>
</reference>
<dbReference type="Pfam" id="PF07702">
    <property type="entry name" value="UTRA"/>
    <property type="match status" value="1"/>
</dbReference>
<dbReference type="OrthoDB" id="3214900at2"/>
<evidence type="ECO:0000256" key="2">
    <source>
        <dbReference type="ARBA" id="ARBA00023125"/>
    </source>
</evidence>
<keyword evidence="2" id="KW-0238">DNA-binding</keyword>
<dbReference type="AlphaFoldDB" id="E3IX01"/>
<dbReference type="GO" id="GO:0003700">
    <property type="term" value="F:DNA-binding transcription factor activity"/>
    <property type="evidence" value="ECO:0007669"/>
    <property type="project" value="InterPro"/>
</dbReference>
<dbReference type="SMART" id="SM00866">
    <property type="entry name" value="UTRA"/>
    <property type="match status" value="1"/>
</dbReference>
<evidence type="ECO:0000313" key="5">
    <source>
        <dbReference type="EMBL" id="ADP82625.1"/>
    </source>
</evidence>
<dbReference type="InterPro" id="IPR036390">
    <property type="entry name" value="WH_DNA-bd_sf"/>
</dbReference>
<dbReference type="GO" id="GO:0003677">
    <property type="term" value="F:DNA binding"/>
    <property type="evidence" value="ECO:0007669"/>
    <property type="project" value="UniProtKB-KW"/>
</dbReference>
<dbReference type="InterPro" id="IPR011663">
    <property type="entry name" value="UTRA"/>
</dbReference>
<feature type="domain" description="HTH gntR-type" evidence="4">
    <location>
        <begin position="5"/>
        <end position="73"/>
    </location>
</feature>
<dbReference type="Gene3D" id="1.10.10.10">
    <property type="entry name" value="Winged helix-like DNA-binding domain superfamily/Winged helix DNA-binding domain"/>
    <property type="match status" value="1"/>
</dbReference>
<dbReference type="PANTHER" id="PTHR44846:SF17">
    <property type="entry name" value="GNTR-FAMILY TRANSCRIPTIONAL REGULATOR"/>
    <property type="match status" value="1"/>
</dbReference>
<accession>E3IX01</accession>
<proteinExistence type="predicted"/>
<evidence type="ECO:0000313" key="6">
    <source>
        <dbReference type="Proteomes" id="UP000002484"/>
    </source>
</evidence>
<organism evidence="5 6">
    <name type="scientific">Pseudofrankia inefficax (strain DSM 45817 / CECT 9037 / DDB 130130 / EuI1c)</name>
    <name type="common">Frankia inefficax</name>
    <dbReference type="NCBI Taxonomy" id="298654"/>
    <lineage>
        <taxon>Bacteria</taxon>
        <taxon>Bacillati</taxon>
        <taxon>Actinomycetota</taxon>
        <taxon>Actinomycetes</taxon>
        <taxon>Frankiales</taxon>
        <taxon>Frankiaceae</taxon>
        <taxon>Pseudofrankia</taxon>
    </lineage>
</organism>
<keyword evidence="1" id="KW-0805">Transcription regulation</keyword>
<name>E3IX01_PSEI1</name>
<dbReference type="Pfam" id="PF00392">
    <property type="entry name" value="GntR"/>
    <property type="match status" value="1"/>
</dbReference>
<dbReference type="InterPro" id="IPR028978">
    <property type="entry name" value="Chorismate_lyase_/UTRA_dom_sf"/>
</dbReference>
<dbReference type="CDD" id="cd07377">
    <property type="entry name" value="WHTH_GntR"/>
    <property type="match status" value="1"/>
</dbReference>
<keyword evidence="6" id="KW-1185">Reference proteome</keyword>
<dbReference type="EMBL" id="CP002299">
    <property type="protein sequence ID" value="ADP82625.1"/>
    <property type="molecule type" value="Genomic_DNA"/>
</dbReference>
<dbReference type="GO" id="GO:0045892">
    <property type="term" value="P:negative regulation of DNA-templated transcription"/>
    <property type="evidence" value="ECO:0007669"/>
    <property type="project" value="TreeGrafter"/>
</dbReference>
<dbReference type="STRING" id="298654.FraEuI1c_4632"/>
<dbReference type="InterPro" id="IPR050679">
    <property type="entry name" value="Bact_HTH_transcr_reg"/>
</dbReference>
<dbReference type="eggNOG" id="COG2188">
    <property type="taxonomic scope" value="Bacteria"/>
</dbReference>
<dbReference type="SMART" id="SM00345">
    <property type="entry name" value="HTH_GNTR"/>
    <property type="match status" value="1"/>
</dbReference>
<dbReference type="PANTHER" id="PTHR44846">
    <property type="entry name" value="MANNOSYL-D-GLYCERATE TRANSPORT/METABOLISM SYSTEM REPRESSOR MNGR-RELATED"/>
    <property type="match status" value="1"/>
</dbReference>
<gene>
    <name evidence="5" type="ordered locus">FraEuI1c_4632</name>
</gene>
<keyword evidence="3" id="KW-0804">Transcription</keyword>
<dbReference type="RefSeq" id="WP_013425743.1">
    <property type="nucleotide sequence ID" value="NC_014666.1"/>
</dbReference>
<dbReference type="SUPFAM" id="SSF64288">
    <property type="entry name" value="Chorismate lyase-like"/>
    <property type="match status" value="1"/>
</dbReference>
<dbReference type="InterPro" id="IPR036388">
    <property type="entry name" value="WH-like_DNA-bd_sf"/>
</dbReference>
<dbReference type="PROSITE" id="PS50949">
    <property type="entry name" value="HTH_GNTR"/>
    <property type="match status" value="1"/>
</dbReference>
<dbReference type="InParanoid" id="E3IX01"/>